<dbReference type="SMART" id="SM00758">
    <property type="entry name" value="PA14"/>
    <property type="match status" value="1"/>
</dbReference>
<dbReference type="InterPro" id="IPR011658">
    <property type="entry name" value="PA14_dom"/>
</dbReference>
<dbReference type="Gene3D" id="3.10.20.110">
    <property type="match status" value="1"/>
</dbReference>
<feature type="domain" description="PA14" evidence="2">
    <location>
        <begin position="51"/>
        <end position="184"/>
    </location>
</feature>
<dbReference type="PRINTS" id="PR01391">
    <property type="entry name" value="BINARYTOXINB"/>
</dbReference>
<dbReference type="Pfam" id="PF17475">
    <property type="entry name" value="Binary_toxB_2"/>
    <property type="match status" value="1"/>
</dbReference>
<dbReference type="InterPro" id="IPR003896">
    <property type="entry name" value="Bacterial_exotoxin_B"/>
</dbReference>
<protein>
    <submittedName>
        <fullName evidence="3">ADP-ribosyltransferase binding protein</fullName>
    </submittedName>
</protein>
<dbReference type="Gene3D" id="2.60.120.240">
    <property type="entry name" value="Protective antigen, heptamerisation domain"/>
    <property type="match status" value="1"/>
</dbReference>
<evidence type="ECO:0000259" key="2">
    <source>
        <dbReference type="SMART" id="SM00758"/>
    </source>
</evidence>
<evidence type="ECO:0000313" key="3">
    <source>
        <dbReference type="EMBL" id="AYD68681.1"/>
    </source>
</evidence>
<dbReference type="Pfam" id="PF17476">
    <property type="entry name" value="Binary_toxB_3"/>
    <property type="match status" value="1"/>
</dbReference>
<feature type="signal peptide" evidence="1">
    <location>
        <begin position="1"/>
        <end position="25"/>
    </location>
</feature>
<dbReference type="GO" id="GO:0016740">
    <property type="term" value="F:transferase activity"/>
    <property type="evidence" value="ECO:0007669"/>
    <property type="project" value="UniProtKB-KW"/>
</dbReference>
<keyword evidence="3" id="KW-0614">Plasmid</keyword>
<dbReference type="RefSeq" id="WP_102822213.1">
    <property type="nucleotide sequence ID" value="NZ_LJCL01000008.1"/>
</dbReference>
<accession>A0A386JBW9</accession>
<dbReference type="Pfam" id="PF07691">
    <property type="entry name" value="PA14"/>
    <property type="match status" value="1"/>
</dbReference>
<dbReference type="EMBL" id="MG973074">
    <property type="protein sequence ID" value="AYD68681.1"/>
    <property type="molecule type" value="Genomic_DNA"/>
</dbReference>
<dbReference type="Gene3D" id="3.90.182.10">
    <property type="entry name" value="Toxin - Anthrax Protective Antigen,domain 1"/>
    <property type="match status" value="1"/>
</dbReference>
<sequence precursor="true">MKVQMKNKKLLSFLTLTAIVSQALAYPVYAQTNNNYHSTKKREVVSEDTLPSNGLMGYYFTDEHFKDLELMAPIKDGNLKFEEKKVDKLLDKDVSDVKSIRWTGRIIPSMDGEYTLSTDREDILMQIDAKGDVANTIKAKMEKGKEYKIRIELQDNNLGTIDNLSSPKLYWESNGNKTIIPEENLFLRDYSKIEKNDPFIPNNNFFDPNLMSDWEDEDLDTDNDNIPDAYERNGYTIKDLIAVKWEDSFAEQGYKKYVSNYLEPNTAGDPYTDYEKASGTFDKAISKEARDPLVAAYPVVGVGMEKLILSTNEHASSDVGKTVSRATTNSKTDANTVGVSVTAGYQNGFTGSVTANYSHTTDNSTAVQDSNGESWNTGLQISKSESAYINANVRYYNTGTAPMYKVTPTTNLVLDGDTLSTIKAQENQIGNNLSPNDTYPKKGVSPLALNTMDQFSSRLIPLNYEQMKKLDSGKQIKLETTQVSGNFGTKNSQGQIVTEGNSWSDYISQVDSISASFILDIGNETYERRVAAKDSYEPEDKTPELTIGQAIEKAFGATQKDGLLYFNGTPIDESCVELVFDNYTADTIKERLKSLDDKKIYNVKLERGMNILIKTPTYFTNFDDYNNYPSEWSNINTINKEGLRGAANKLNGQTKITIPMSKLKPYKRYVFSGYSKDPSVSNSISVNIKAKEDKTDYLVPEKNYTKFSYEFETTGKDSSDIEITLNGSGAIFLDNLSITELNSTPEVLKEPEIKVPTDQEIIDAHKTYYADFEWNMSTGQSYFKGYYFKPTDTNKDVLNYINKYHVYATLEDSTGNGVYKDIGTREKEMRNYGGDENQPKTNYINFKTYDTDLANVLTYKPMKIYAVTPDNREVLVYEYHK</sequence>
<organism evidence="3">
    <name type="scientific">Clostridioides difficile</name>
    <name type="common">Peptoclostridium difficile</name>
    <dbReference type="NCBI Taxonomy" id="1496"/>
    <lineage>
        <taxon>Bacteria</taxon>
        <taxon>Bacillati</taxon>
        <taxon>Bacillota</taxon>
        <taxon>Clostridia</taxon>
        <taxon>Peptostreptococcales</taxon>
        <taxon>Peptostreptococcaceae</taxon>
        <taxon>Clostridioides</taxon>
    </lineage>
</organism>
<name>A0A386JBW9_CLODI</name>
<dbReference type="SUPFAM" id="SSF56988">
    <property type="entry name" value="Anthrax protective antigen"/>
    <property type="match status" value="1"/>
</dbReference>
<reference evidence="3" key="1">
    <citation type="journal article" date="2018" name="Sci. Rep.">
        <title>Novel Clade C-I Clostridium difficile strains escape diagnostic tests, differ in pathogenicity potential and carry toxins on extrachromosomal elements.</title>
        <authorList>
            <person name="Ramirez-Vargas G."/>
            <person name="Lopez-Urena D."/>
            <person name="Badilla A."/>
            <person name="Orozco-Aguilar J."/>
            <person name="Murillo T."/>
            <person name="Rojas P."/>
            <person name="Riedel T."/>
            <person name="Overmann J."/>
            <person name="Gonzalez G."/>
            <person name="Chaves-Olarte E."/>
            <person name="Quesada-Gomez C."/>
            <person name="Rodriguez C."/>
        </authorList>
    </citation>
    <scope>NUCLEOTIDE SEQUENCE</scope>
    <source>
        <strain evidence="3">HSJD-312</strain>
        <plasmid evidence="3">pHSJD-312</plasmid>
    </source>
</reference>
<dbReference type="InterPro" id="IPR035331">
    <property type="entry name" value="Binary_toxB_3"/>
</dbReference>
<dbReference type="GO" id="GO:0005576">
    <property type="term" value="C:extracellular region"/>
    <property type="evidence" value="ECO:0007669"/>
    <property type="project" value="InterPro"/>
</dbReference>
<dbReference type="GO" id="GO:0051260">
    <property type="term" value="P:protein homooligomerization"/>
    <property type="evidence" value="ECO:0007669"/>
    <property type="project" value="InterPro"/>
</dbReference>
<dbReference type="Pfam" id="PF03495">
    <property type="entry name" value="Binary_toxB"/>
    <property type="match status" value="1"/>
</dbReference>
<evidence type="ECO:0000256" key="1">
    <source>
        <dbReference type="SAM" id="SignalP"/>
    </source>
</evidence>
<geneLocation type="plasmid" evidence="3">
    <name>pHSJD-312</name>
</geneLocation>
<dbReference type="InterPro" id="IPR027439">
    <property type="entry name" value="PA_heptamer_dom"/>
</dbReference>
<keyword evidence="1" id="KW-0732">Signal</keyword>
<keyword evidence="3" id="KW-0808">Transferase</keyword>
<dbReference type="AlphaFoldDB" id="A0A386JBW9"/>
<dbReference type="InterPro" id="IPR035088">
    <property type="entry name" value="PA_Ca-bd"/>
</dbReference>
<dbReference type="InterPro" id="IPR037149">
    <property type="entry name" value="PA_heptamer_dom_sf"/>
</dbReference>
<gene>
    <name evidence="3" type="ORF">pHSJD-312_00060</name>
</gene>
<proteinExistence type="predicted"/>
<feature type="chain" id="PRO_5038470290" evidence="1">
    <location>
        <begin position="26"/>
        <end position="881"/>
    </location>
</feature>